<evidence type="ECO:0000313" key="10">
    <source>
        <dbReference type="EMBL" id="CAB3265532.1"/>
    </source>
</evidence>
<dbReference type="PANTHER" id="PTHR12801:SF158">
    <property type="entry name" value="RNA EXONUCLEASE 4"/>
    <property type="match status" value="1"/>
</dbReference>
<dbReference type="Gene3D" id="3.30.420.10">
    <property type="entry name" value="Ribonuclease H-like superfamily/Ribonuclease H"/>
    <property type="match status" value="1"/>
</dbReference>
<keyword evidence="7" id="KW-0539">Nucleus</keyword>
<dbReference type="EMBL" id="LR789670">
    <property type="protein sequence ID" value="CAB3265532.1"/>
    <property type="molecule type" value="mRNA"/>
</dbReference>
<evidence type="ECO:0000256" key="8">
    <source>
        <dbReference type="SAM" id="MobiDB-lite"/>
    </source>
</evidence>
<dbReference type="PANTHER" id="PTHR12801">
    <property type="entry name" value="RNA EXONUCLEASE REXO1 / RECO3 FAMILY MEMBER-RELATED"/>
    <property type="match status" value="1"/>
</dbReference>
<comment type="subcellular location">
    <subcellularLocation>
        <location evidence="1">Nucleus</location>
    </subcellularLocation>
</comment>
<evidence type="ECO:0000256" key="2">
    <source>
        <dbReference type="ARBA" id="ARBA00010489"/>
    </source>
</evidence>
<dbReference type="SMART" id="SM00479">
    <property type="entry name" value="EXOIII"/>
    <property type="match status" value="1"/>
</dbReference>
<dbReference type="GO" id="GO:0005634">
    <property type="term" value="C:nucleus"/>
    <property type="evidence" value="ECO:0007669"/>
    <property type="project" value="UniProtKB-SubCell"/>
</dbReference>
<feature type="compositionally biased region" description="Low complexity" evidence="8">
    <location>
        <begin position="1"/>
        <end position="17"/>
    </location>
</feature>
<dbReference type="InterPro" id="IPR036397">
    <property type="entry name" value="RNaseH_sf"/>
</dbReference>
<evidence type="ECO:0000256" key="1">
    <source>
        <dbReference type="ARBA" id="ARBA00004123"/>
    </source>
</evidence>
<feature type="region of interest" description="Disordered" evidence="8">
    <location>
        <begin position="1"/>
        <end position="87"/>
    </location>
</feature>
<feature type="region of interest" description="Disordered" evidence="8">
    <location>
        <begin position="341"/>
        <end position="367"/>
    </location>
</feature>
<dbReference type="GO" id="GO:0003676">
    <property type="term" value="F:nucleic acid binding"/>
    <property type="evidence" value="ECO:0007669"/>
    <property type="project" value="InterPro"/>
</dbReference>
<accession>A0A6F9DQ06</accession>
<feature type="domain" description="Exonuclease" evidence="9">
    <location>
        <begin position="178"/>
        <end position="339"/>
    </location>
</feature>
<reference evidence="10" key="1">
    <citation type="submission" date="2020-04" db="EMBL/GenBank/DDBJ databases">
        <authorList>
            <person name="Neveu A P."/>
        </authorList>
    </citation>
    <scope>NUCLEOTIDE SEQUENCE</scope>
    <source>
        <tissue evidence="10">Whole embryo</tissue>
    </source>
</reference>
<gene>
    <name evidence="10" type="primary">Rexo4-001</name>
</gene>
<dbReference type="Pfam" id="PF00929">
    <property type="entry name" value="RNase_T"/>
    <property type="match status" value="1"/>
</dbReference>
<evidence type="ECO:0000256" key="3">
    <source>
        <dbReference type="ARBA" id="ARBA00016937"/>
    </source>
</evidence>
<dbReference type="GO" id="GO:0006364">
    <property type="term" value="P:rRNA processing"/>
    <property type="evidence" value="ECO:0007669"/>
    <property type="project" value="InterPro"/>
</dbReference>
<organism evidence="10">
    <name type="scientific">Phallusia mammillata</name>
    <dbReference type="NCBI Taxonomy" id="59560"/>
    <lineage>
        <taxon>Eukaryota</taxon>
        <taxon>Metazoa</taxon>
        <taxon>Chordata</taxon>
        <taxon>Tunicata</taxon>
        <taxon>Ascidiacea</taxon>
        <taxon>Phlebobranchia</taxon>
        <taxon>Ascidiidae</taxon>
        <taxon>Phallusia</taxon>
    </lineage>
</organism>
<dbReference type="GO" id="GO:0008408">
    <property type="term" value="F:3'-5' exonuclease activity"/>
    <property type="evidence" value="ECO:0007669"/>
    <property type="project" value="InterPro"/>
</dbReference>
<keyword evidence="5" id="KW-0378">Hydrolase</keyword>
<keyword evidence="6 10" id="KW-0269">Exonuclease</keyword>
<feature type="compositionally biased region" description="Basic residues" evidence="8">
    <location>
        <begin position="77"/>
        <end position="87"/>
    </location>
</feature>
<evidence type="ECO:0000256" key="5">
    <source>
        <dbReference type="ARBA" id="ARBA00022801"/>
    </source>
</evidence>
<dbReference type="InterPro" id="IPR047021">
    <property type="entry name" value="REXO1/3/4-like"/>
</dbReference>
<keyword evidence="4" id="KW-0540">Nuclease</keyword>
<dbReference type="SUPFAM" id="SSF53098">
    <property type="entry name" value="Ribonuclease H-like"/>
    <property type="match status" value="1"/>
</dbReference>
<evidence type="ECO:0000259" key="9">
    <source>
        <dbReference type="SMART" id="SM00479"/>
    </source>
</evidence>
<dbReference type="InterPro" id="IPR012337">
    <property type="entry name" value="RNaseH-like_sf"/>
</dbReference>
<evidence type="ECO:0000256" key="4">
    <source>
        <dbReference type="ARBA" id="ARBA00022722"/>
    </source>
</evidence>
<comment type="similarity">
    <text evidence="2">Belongs to the REXO4 family.</text>
</comment>
<dbReference type="InterPro" id="IPR013520">
    <property type="entry name" value="Ribonucl_H"/>
</dbReference>
<name>A0A6F9DQ06_9ASCI</name>
<dbReference type="CDD" id="cd06144">
    <property type="entry name" value="REX4_like"/>
    <property type="match status" value="1"/>
</dbReference>
<evidence type="ECO:0000256" key="7">
    <source>
        <dbReference type="ARBA" id="ARBA00023242"/>
    </source>
</evidence>
<protein>
    <recommendedName>
        <fullName evidence="3">RNA exonuclease 4</fullName>
    </recommendedName>
</protein>
<sequence length="367" mass="41552">MGKSKSNSSKCSENWKSLQKELSQNKTETKTSDTTATMLNQTSTKRKMNFAESEPPVAEKIKKGDHKKTLDIPTERKVKKGKLKHDKAKMDTNKDGFAKNKLTKNIPQKVETGGSEAPKKKRKKLDDIWFDDIPFEDIMEAEEDSSLMLNVNKKSNQRQRSHTAKKLTKSNAYGGLTKVIAMDCEMVGVGEGGRESVLARVSLVNQFGKCIYDKFVKSREEVTDYRTFVSGVRPSDLENADKFDVVQKEVSDILHGRILVGHALWNDMKVLFLDHPKKCVRDTAKYKPFKTMVGGKSPALRVLCSKILGVQVQKGEHSSVQDAQAAMRLYTMFKKQWEAENPNKTLSKNQKKKRKSDSQIKLMLENT</sequence>
<dbReference type="AlphaFoldDB" id="A0A6F9DQ06"/>
<evidence type="ECO:0000256" key="6">
    <source>
        <dbReference type="ARBA" id="ARBA00022839"/>
    </source>
</evidence>
<feature type="compositionally biased region" description="Basic and acidic residues" evidence="8">
    <location>
        <begin position="57"/>
        <end position="76"/>
    </location>
</feature>
<proteinExistence type="evidence at transcript level"/>
<dbReference type="FunFam" id="3.30.420.10:FF:000007">
    <property type="entry name" value="Interferon-stimulated exonuclease gene 20"/>
    <property type="match status" value="1"/>
</dbReference>
<dbReference type="InterPro" id="IPR037431">
    <property type="entry name" value="REX4_DEDDh_dom"/>
</dbReference>